<evidence type="ECO:0000313" key="1">
    <source>
        <dbReference type="EMBL" id="ORX55210.1"/>
    </source>
</evidence>
<organism evidence="1 2">
    <name type="scientific">Hesseltinella vesiculosa</name>
    <dbReference type="NCBI Taxonomy" id="101127"/>
    <lineage>
        <taxon>Eukaryota</taxon>
        <taxon>Fungi</taxon>
        <taxon>Fungi incertae sedis</taxon>
        <taxon>Mucoromycota</taxon>
        <taxon>Mucoromycotina</taxon>
        <taxon>Mucoromycetes</taxon>
        <taxon>Mucorales</taxon>
        <taxon>Cunninghamellaceae</taxon>
        <taxon>Hesseltinella</taxon>
    </lineage>
</organism>
<accession>A0A1X2GJU0</accession>
<gene>
    <name evidence="1" type="ORF">DM01DRAFT_306710</name>
</gene>
<keyword evidence="2" id="KW-1185">Reference proteome</keyword>
<comment type="caution">
    <text evidence="1">The sequence shown here is derived from an EMBL/GenBank/DDBJ whole genome shotgun (WGS) entry which is preliminary data.</text>
</comment>
<name>A0A1X2GJU0_9FUNG</name>
<evidence type="ECO:0000313" key="2">
    <source>
        <dbReference type="Proteomes" id="UP000242146"/>
    </source>
</evidence>
<dbReference type="Proteomes" id="UP000242146">
    <property type="component" value="Unassembled WGS sequence"/>
</dbReference>
<proteinExistence type="predicted"/>
<protein>
    <submittedName>
        <fullName evidence="1">Uncharacterized protein</fullName>
    </submittedName>
</protein>
<reference evidence="1 2" key="1">
    <citation type="submission" date="2016-07" db="EMBL/GenBank/DDBJ databases">
        <title>Pervasive Adenine N6-methylation of Active Genes in Fungi.</title>
        <authorList>
            <consortium name="DOE Joint Genome Institute"/>
            <person name="Mondo S.J."/>
            <person name="Dannebaum R.O."/>
            <person name="Kuo R.C."/>
            <person name="Labutti K."/>
            <person name="Haridas S."/>
            <person name="Kuo A."/>
            <person name="Salamov A."/>
            <person name="Ahrendt S.R."/>
            <person name="Lipzen A."/>
            <person name="Sullivan W."/>
            <person name="Andreopoulos W.B."/>
            <person name="Clum A."/>
            <person name="Lindquist E."/>
            <person name="Daum C."/>
            <person name="Ramamoorthy G.K."/>
            <person name="Gryganskyi A."/>
            <person name="Culley D."/>
            <person name="Magnuson J.K."/>
            <person name="James T.Y."/>
            <person name="O'Malley M.A."/>
            <person name="Stajich J.E."/>
            <person name="Spatafora J.W."/>
            <person name="Visel A."/>
            <person name="Grigoriev I.V."/>
        </authorList>
    </citation>
    <scope>NUCLEOTIDE SEQUENCE [LARGE SCALE GENOMIC DNA]</scope>
    <source>
        <strain evidence="1 2">NRRL 3301</strain>
    </source>
</reference>
<sequence>MLKYIFFFSWFTQLLCVTTTWMDSFFSFFLSNFVTKKRETIANTSKKNHSL</sequence>
<dbReference type="AlphaFoldDB" id="A0A1X2GJU0"/>
<dbReference type="EMBL" id="MCGT01000012">
    <property type="protein sequence ID" value="ORX55210.1"/>
    <property type="molecule type" value="Genomic_DNA"/>
</dbReference>